<evidence type="ECO:0000256" key="1">
    <source>
        <dbReference type="SAM" id="Phobius"/>
    </source>
</evidence>
<dbReference type="AlphaFoldDB" id="K0BAA8"/>
<reference evidence="2 3" key="1">
    <citation type="journal article" date="2012" name="J. Bacteriol.">
        <title>Draft Genome Sequence of an Ammonia-Oxidizing Archaeon, "Candidatus Nitrosopumilus sediminis" AR2, from Svalbard in the Arctic Circle.</title>
        <authorList>
            <person name="Park S.J."/>
            <person name="Kim J.G."/>
            <person name="Jung M.Y."/>
            <person name="Kim S.J."/>
            <person name="Cha I.T."/>
            <person name="Ghai R."/>
            <person name="Martin-Cuadrado A.B."/>
            <person name="Rodriguez-Valera F."/>
            <person name="Rhee S.K."/>
        </authorList>
    </citation>
    <scope>NUCLEOTIDE SEQUENCE [LARGE SCALE GENOMIC DNA]</scope>
    <source>
        <strain evidence="2 3">AR2</strain>
    </source>
</reference>
<name>K0BAA8_9ARCH</name>
<evidence type="ECO:0000313" key="3">
    <source>
        <dbReference type="Proteomes" id="UP000006100"/>
    </source>
</evidence>
<keyword evidence="1" id="KW-0472">Membrane</keyword>
<proteinExistence type="predicted"/>
<keyword evidence="1" id="KW-0812">Transmembrane</keyword>
<dbReference type="PATRIC" id="fig|1229909.8.peg.629"/>
<dbReference type="OrthoDB" id="117061at2157"/>
<feature type="transmembrane region" description="Helical" evidence="1">
    <location>
        <begin position="63"/>
        <end position="85"/>
    </location>
</feature>
<dbReference type="Pfam" id="PF18898">
    <property type="entry name" value="DUF5654"/>
    <property type="match status" value="1"/>
</dbReference>
<dbReference type="EMBL" id="CP003843">
    <property type="protein sequence ID" value="AFS82399.1"/>
    <property type="molecule type" value="Genomic_DNA"/>
</dbReference>
<keyword evidence="1" id="KW-1133">Transmembrane helix</keyword>
<dbReference type="HOGENOM" id="CLU_183471_0_0_2"/>
<dbReference type="STRING" id="1229909.NSED_02965"/>
<accession>K0BAA8</accession>
<dbReference type="Proteomes" id="UP000006100">
    <property type="component" value="Chromosome"/>
</dbReference>
<dbReference type="KEGG" id="nir:NSED_02965"/>
<dbReference type="eggNOG" id="arCOG07473">
    <property type="taxonomic scope" value="Archaea"/>
</dbReference>
<sequence>MPEDQMKMADEEKPATTIKQEILDKIAALVTAAFGLVAALAWNDAIKAVFKEIFGTATAIGPMLIYAVLVTIIAVILTIIVARAVSKAKNL</sequence>
<gene>
    <name evidence="2" type="ORF">NSED_02965</name>
</gene>
<protein>
    <submittedName>
        <fullName evidence="2">Uncharacterized protein</fullName>
    </submittedName>
</protein>
<keyword evidence="3" id="KW-1185">Reference proteome</keyword>
<dbReference type="InterPro" id="IPR043713">
    <property type="entry name" value="DUF5654"/>
</dbReference>
<feature type="transmembrane region" description="Helical" evidence="1">
    <location>
        <begin position="26"/>
        <end position="43"/>
    </location>
</feature>
<evidence type="ECO:0000313" key="2">
    <source>
        <dbReference type="EMBL" id="AFS82399.1"/>
    </source>
</evidence>
<organism evidence="2 3">
    <name type="scientific">Candidatus Nitrosopumilus sediminis</name>
    <dbReference type="NCBI Taxonomy" id="1229909"/>
    <lineage>
        <taxon>Archaea</taxon>
        <taxon>Nitrososphaerota</taxon>
        <taxon>Nitrososphaeria</taxon>
        <taxon>Nitrosopumilales</taxon>
        <taxon>Nitrosopumilaceae</taxon>
        <taxon>Nitrosopumilus</taxon>
    </lineage>
</organism>